<dbReference type="EnsemblPlants" id="AVESA.00010b.r2.3CG0510510.1">
    <property type="protein sequence ID" value="AVESA.00010b.r2.3CG0510510.1.CDS"/>
    <property type="gene ID" value="AVESA.00010b.r2.3CG0510510"/>
</dbReference>
<organism evidence="1 2">
    <name type="scientific">Avena sativa</name>
    <name type="common">Oat</name>
    <dbReference type="NCBI Taxonomy" id="4498"/>
    <lineage>
        <taxon>Eukaryota</taxon>
        <taxon>Viridiplantae</taxon>
        <taxon>Streptophyta</taxon>
        <taxon>Embryophyta</taxon>
        <taxon>Tracheophyta</taxon>
        <taxon>Spermatophyta</taxon>
        <taxon>Magnoliopsida</taxon>
        <taxon>Liliopsida</taxon>
        <taxon>Poales</taxon>
        <taxon>Poaceae</taxon>
        <taxon>BOP clade</taxon>
        <taxon>Pooideae</taxon>
        <taxon>Poodae</taxon>
        <taxon>Poeae</taxon>
        <taxon>Poeae Chloroplast Group 1 (Aveneae type)</taxon>
        <taxon>Aveninae</taxon>
        <taxon>Avena</taxon>
    </lineage>
</organism>
<protein>
    <submittedName>
        <fullName evidence="1">Uncharacterized protein</fullName>
    </submittedName>
</protein>
<reference evidence="1" key="2">
    <citation type="submission" date="2025-09" db="UniProtKB">
        <authorList>
            <consortium name="EnsemblPlants"/>
        </authorList>
    </citation>
    <scope>IDENTIFICATION</scope>
</reference>
<name>A0ACD5VUW7_AVESA</name>
<proteinExistence type="predicted"/>
<evidence type="ECO:0000313" key="1">
    <source>
        <dbReference type="EnsemblPlants" id="AVESA.00010b.r2.3CG0510510.1.CDS"/>
    </source>
</evidence>
<sequence>MPLAVTQEAARAMLPLAPREWEWEGEGSGSRKSWSRRRMLSKTTPALRRGSKRNRGGASTAAAMFGMTTRSRGRAQQQSSRSKSARNKLDGTGERLPSEGGRKRKRAKLDGISRPESSSRKGKRSQDRLEKKAKKRNRREEEDNGTCSSAGSSPLREPYMPVEVGRYPDGTEISKPMDSVISYQYMDMQEDYYRKIARQMEMPTLIPDIPPNCLVNDPLLLHIREPSRKIVLRAAQFVVGISSSIDGEPLARCSGFWVDLGGEKGTGTVVTTAHLIRTKRPSLDTWLCKDEYAPNAQVTVHLRGGTDAKGYLLYHQKHYDLAFFRVRMDPSIQFPSFNDEVKCAQDIFELGRDESADLMINHGRVEYSNPTVYERHHHMYIQGPHRNREYDKGGPVIDLEGKVVGMIDSCPEGSFIPSSILLKCFHLWRNFERIRRPHLEMKISAISLLNPVHVEKILIKYKIDEGLIVEEVSAGSPAEKCGIRVGDIIECINGKCISTAMELENMLLSIVVNSRDGLNSALDVEILVYCTRRYLRRIKVLTVKVSEDGEFVVREKLAECTHSMIFTIHVEAEPIFVINYSKVRPSLLCLSTWSKKRRLAVS</sequence>
<evidence type="ECO:0000313" key="2">
    <source>
        <dbReference type="Proteomes" id="UP001732700"/>
    </source>
</evidence>
<keyword evidence="2" id="KW-1185">Reference proteome</keyword>
<dbReference type="Proteomes" id="UP001732700">
    <property type="component" value="Chromosome 3C"/>
</dbReference>
<reference evidence="1" key="1">
    <citation type="submission" date="2021-05" db="EMBL/GenBank/DDBJ databases">
        <authorList>
            <person name="Scholz U."/>
            <person name="Mascher M."/>
            <person name="Fiebig A."/>
        </authorList>
    </citation>
    <scope>NUCLEOTIDE SEQUENCE [LARGE SCALE GENOMIC DNA]</scope>
</reference>
<accession>A0ACD5VUW7</accession>